<proteinExistence type="predicted"/>
<dbReference type="Gene3D" id="3.80.10.10">
    <property type="entry name" value="Ribonuclease Inhibitor"/>
    <property type="match status" value="1"/>
</dbReference>
<dbReference type="Proteomes" id="UP001175001">
    <property type="component" value="Unassembled WGS sequence"/>
</dbReference>
<organism evidence="1 2">
    <name type="scientific">Lasiodiplodia hormozganensis</name>
    <dbReference type="NCBI Taxonomy" id="869390"/>
    <lineage>
        <taxon>Eukaryota</taxon>
        <taxon>Fungi</taxon>
        <taxon>Dikarya</taxon>
        <taxon>Ascomycota</taxon>
        <taxon>Pezizomycotina</taxon>
        <taxon>Dothideomycetes</taxon>
        <taxon>Dothideomycetes incertae sedis</taxon>
        <taxon>Botryosphaeriales</taxon>
        <taxon>Botryosphaeriaceae</taxon>
        <taxon>Lasiodiplodia</taxon>
    </lineage>
</organism>
<protein>
    <submittedName>
        <fullName evidence="1">Uncharacterized protein</fullName>
    </submittedName>
</protein>
<comment type="caution">
    <text evidence="1">The sequence shown here is derived from an EMBL/GenBank/DDBJ whole genome shotgun (WGS) entry which is preliminary data.</text>
</comment>
<sequence>MAKAVRILTIAVPTDDKWYKDHQPSRHKGKSIDTCYATGMCSMVLASALPRLGNKWYKGHQPSRHKGTSLDTCCATGMCSMVLASALPRLGNLTEVNIAGDYLGIAHIDCSSMASSPYLSRHRVVPAILHAIKQSGLAPRHLSLVESPYYYNIPTDTTSPPCSCRLPELEVAAFDYVRELRLSLGVGRIPASSIHAIEASDDFGALGQALGLARNLSRLDLHSWHPGCINETLLLPSEATQHFPVLHALRLSGDGNVSSLRLAEFLRAHASQLTELELVDLGLGDDALRWVDLLQCVRDRLRNNNLQRFHFARNDSTGLVINGCVNTWWSGAKVLRQVEVGFYAAVVRADPLEDEDLGWLDVFDEVDEWVAVFVVEEDDGEAFEQIVEKLGSVGVALDVMIEGYFESDDISNAQLLDYILLGT</sequence>
<gene>
    <name evidence="1" type="ORF">DIS24_g12483</name>
</gene>
<name>A0AA39T0B7_9PEZI</name>
<evidence type="ECO:0000313" key="1">
    <source>
        <dbReference type="EMBL" id="KAK0609121.1"/>
    </source>
</evidence>
<evidence type="ECO:0000313" key="2">
    <source>
        <dbReference type="Proteomes" id="UP001175001"/>
    </source>
</evidence>
<dbReference type="InterPro" id="IPR032675">
    <property type="entry name" value="LRR_dom_sf"/>
</dbReference>
<reference evidence="1" key="1">
    <citation type="submission" date="2023-06" db="EMBL/GenBank/DDBJ databases">
        <title>Multi-omics analyses reveal the molecular pathogenesis toolkit of Lasiodiplodia hormozganensis, a cross-kingdom pathogen.</title>
        <authorList>
            <person name="Felix C."/>
            <person name="Meneses R."/>
            <person name="Goncalves M.F.M."/>
            <person name="Tilleman L."/>
            <person name="Duarte A.S."/>
            <person name="Jorrin-Novo J.V."/>
            <person name="Van De Peer Y."/>
            <person name="Deforce D."/>
            <person name="Van Nieuwerburgh F."/>
            <person name="Esteves A.C."/>
            <person name="Alves A."/>
        </authorList>
    </citation>
    <scope>NUCLEOTIDE SEQUENCE</scope>
    <source>
        <strain evidence="1">CBS 339.90</strain>
    </source>
</reference>
<keyword evidence="2" id="KW-1185">Reference proteome</keyword>
<dbReference type="AlphaFoldDB" id="A0AA39T0B7"/>
<accession>A0AA39T0B7</accession>
<dbReference type="EMBL" id="JAUJDW010000280">
    <property type="protein sequence ID" value="KAK0609121.1"/>
    <property type="molecule type" value="Genomic_DNA"/>
</dbReference>
<dbReference type="SUPFAM" id="SSF52047">
    <property type="entry name" value="RNI-like"/>
    <property type="match status" value="1"/>
</dbReference>